<accession>A0A2G9C2N9</accession>
<reference evidence="2 3" key="1">
    <citation type="submission" date="2017-11" db="EMBL/GenBank/DDBJ databases">
        <title>Draft genome sequence of Mitsuaria sp. HWN-4.</title>
        <authorList>
            <person name="Gundlapally S.R."/>
        </authorList>
    </citation>
    <scope>NUCLEOTIDE SEQUENCE [LARGE SCALE GENOMIC DNA]</scope>
    <source>
        <strain evidence="2 3">HWN-4</strain>
    </source>
</reference>
<keyword evidence="3" id="KW-1185">Reference proteome</keyword>
<proteinExistence type="predicted"/>
<evidence type="ECO:0000256" key="1">
    <source>
        <dbReference type="SAM" id="MobiDB-lite"/>
    </source>
</evidence>
<sequence>MRENVRKTAAGRQSTPSAAQAADRRGVRPTGRDRPLNGGRWSEELPSKQIEPVQRGPLPPLAPKMAKHTDLTGPEAGVMS</sequence>
<dbReference type="AlphaFoldDB" id="A0A2G9C2N9"/>
<feature type="compositionally biased region" description="Basic and acidic residues" evidence="1">
    <location>
        <begin position="22"/>
        <end position="46"/>
    </location>
</feature>
<gene>
    <name evidence="2" type="ORF">CS062_23745</name>
</gene>
<dbReference type="Proteomes" id="UP000231501">
    <property type="component" value="Unassembled WGS sequence"/>
</dbReference>
<feature type="region of interest" description="Disordered" evidence="1">
    <location>
        <begin position="1"/>
        <end position="80"/>
    </location>
</feature>
<protein>
    <submittedName>
        <fullName evidence="2">Uncharacterized protein</fullName>
    </submittedName>
</protein>
<dbReference type="EMBL" id="PEOG01000108">
    <property type="protein sequence ID" value="PIM50686.1"/>
    <property type="molecule type" value="Genomic_DNA"/>
</dbReference>
<comment type="caution">
    <text evidence="2">The sequence shown here is derived from an EMBL/GenBank/DDBJ whole genome shotgun (WGS) entry which is preliminary data.</text>
</comment>
<evidence type="ECO:0000313" key="3">
    <source>
        <dbReference type="Proteomes" id="UP000231501"/>
    </source>
</evidence>
<evidence type="ECO:0000313" key="2">
    <source>
        <dbReference type="EMBL" id="PIM50686.1"/>
    </source>
</evidence>
<name>A0A2G9C2N9_9BURK</name>
<organism evidence="2 3">
    <name type="scientific">Roseateles chitinivorans</name>
    <dbReference type="NCBI Taxonomy" id="2917965"/>
    <lineage>
        <taxon>Bacteria</taxon>
        <taxon>Pseudomonadati</taxon>
        <taxon>Pseudomonadota</taxon>
        <taxon>Betaproteobacteria</taxon>
        <taxon>Burkholderiales</taxon>
        <taxon>Sphaerotilaceae</taxon>
        <taxon>Roseateles</taxon>
    </lineage>
</organism>